<dbReference type="PANTHER" id="PTHR47447">
    <property type="entry name" value="OS03G0856100 PROTEIN"/>
    <property type="match status" value="1"/>
</dbReference>
<comment type="caution">
    <text evidence="4">The sequence shown here is derived from an EMBL/GenBank/DDBJ whole genome shotgun (WGS) entry which is preliminary data.</text>
</comment>
<accession>A0A8X7ZYG6</accession>
<evidence type="ECO:0000313" key="4">
    <source>
        <dbReference type="EMBL" id="KAG6776622.1"/>
    </source>
</evidence>
<dbReference type="InterPro" id="IPR002885">
    <property type="entry name" value="PPR_rpt"/>
</dbReference>
<comment type="similarity">
    <text evidence="1">Belongs to the PPR family. P subfamily.</text>
</comment>
<sequence length="281" mass="31856">MSPEDTLIADKFHSLIKEHYLSNPRKTPPPDPTYTISSLSLDLSQIISTVRSISPSIVRHVIARSSGVRHGIPVPQVLAFFNWASNQDGFGKSPEAYTEMIDFSGKVMMFDVAWYVIDLMKARNVDVTVETFSILMRRYVRAGLAAEAIHAFNRMEDYNCKPDKIAFSILISILCRERRASQAQEFFYSLKDKFEPDVFVYTNLICAWVLGDMKMSGTKPNVDTYSIVIDPLCRCGQTKRAHDVFAEMLDAGCHPNSIIFNSLMRIHAKAGRKENVLQLYN</sequence>
<dbReference type="Pfam" id="PF13041">
    <property type="entry name" value="PPR_2"/>
    <property type="match status" value="1"/>
</dbReference>
<evidence type="ECO:0000256" key="2">
    <source>
        <dbReference type="ARBA" id="ARBA00022737"/>
    </source>
</evidence>
<feature type="repeat" description="PPR" evidence="3">
    <location>
        <begin position="128"/>
        <end position="162"/>
    </location>
</feature>
<dbReference type="Pfam" id="PF13812">
    <property type="entry name" value="PPR_3"/>
    <property type="match status" value="1"/>
</dbReference>
<feature type="repeat" description="PPR" evidence="3">
    <location>
        <begin position="221"/>
        <end position="255"/>
    </location>
</feature>
<reference evidence="4" key="1">
    <citation type="journal article" date="2020" name="bioRxiv">
        <title>Hybrid origin of Populus tomentosa Carr. identified through genome sequencing and phylogenomic analysis.</title>
        <authorList>
            <person name="An X."/>
            <person name="Gao K."/>
            <person name="Chen Z."/>
            <person name="Li J."/>
            <person name="Yang X."/>
            <person name="Yang X."/>
            <person name="Zhou J."/>
            <person name="Guo T."/>
            <person name="Zhao T."/>
            <person name="Huang S."/>
            <person name="Miao D."/>
            <person name="Khan W.U."/>
            <person name="Rao P."/>
            <person name="Ye M."/>
            <person name="Lei B."/>
            <person name="Liao W."/>
            <person name="Wang J."/>
            <person name="Ji L."/>
            <person name="Li Y."/>
            <person name="Guo B."/>
            <person name="Mustafa N.S."/>
            <person name="Li S."/>
            <person name="Yun Q."/>
            <person name="Keller S.R."/>
            <person name="Mao J."/>
            <person name="Zhang R."/>
            <person name="Strauss S.H."/>
        </authorList>
    </citation>
    <scope>NUCLEOTIDE SEQUENCE</scope>
    <source>
        <strain evidence="4">GM15</strain>
        <tissue evidence="4">Leaf</tissue>
    </source>
</reference>
<keyword evidence="5" id="KW-1185">Reference proteome</keyword>
<dbReference type="EMBL" id="JAAWWB010000009">
    <property type="protein sequence ID" value="KAG6776622.1"/>
    <property type="molecule type" value="Genomic_DNA"/>
</dbReference>
<dbReference type="Proteomes" id="UP000886885">
    <property type="component" value="Chromosome 5A"/>
</dbReference>
<dbReference type="PROSITE" id="PS51375">
    <property type="entry name" value="PPR"/>
    <property type="match status" value="2"/>
</dbReference>
<name>A0A8X7ZYG6_POPTO</name>
<dbReference type="AlphaFoldDB" id="A0A8X7ZYG6"/>
<gene>
    <name evidence="4" type="ORF">POTOM_020143</name>
</gene>
<organism evidence="4 5">
    <name type="scientific">Populus tomentosa</name>
    <name type="common">Chinese white poplar</name>
    <dbReference type="NCBI Taxonomy" id="118781"/>
    <lineage>
        <taxon>Eukaryota</taxon>
        <taxon>Viridiplantae</taxon>
        <taxon>Streptophyta</taxon>
        <taxon>Embryophyta</taxon>
        <taxon>Tracheophyta</taxon>
        <taxon>Spermatophyta</taxon>
        <taxon>Magnoliopsida</taxon>
        <taxon>eudicotyledons</taxon>
        <taxon>Gunneridae</taxon>
        <taxon>Pentapetalae</taxon>
        <taxon>rosids</taxon>
        <taxon>fabids</taxon>
        <taxon>Malpighiales</taxon>
        <taxon>Salicaceae</taxon>
        <taxon>Saliceae</taxon>
        <taxon>Populus</taxon>
    </lineage>
</organism>
<dbReference type="NCBIfam" id="TIGR00756">
    <property type="entry name" value="PPR"/>
    <property type="match status" value="2"/>
</dbReference>
<evidence type="ECO:0000313" key="5">
    <source>
        <dbReference type="Proteomes" id="UP000886885"/>
    </source>
</evidence>
<protein>
    <recommendedName>
        <fullName evidence="6">Pentatricopeptide repeat-containing protein</fullName>
    </recommendedName>
</protein>
<evidence type="ECO:0000256" key="3">
    <source>
        <dbReference type="PROSITE-ProRule" id="PRU00708"/>
    </source>
</evidence>
<evidence type="ECO:0008006" key="6">
    <source>
        <dbReference type="Google" id="ProtNLM"/>
    </source>
</evidence>
<keyword evidence="2" id="KW-0677">Repeat</keyword>
<proteinExistence type="inferred from homology"/>
<evidence type="ECO:0000256" key="1">
    <source>
        <dbReference type="ARBA" id="ARBA00007626"/>
    </source>
</evidence>
<dbReference type="PANTHER" id="PTHR47447:SF28">
    <property type="entry name" value="PENTACOTRIPEPTIDE-REPEAT REGION OF PRORP DOMAIN-CONTAINING PROTEIN"/>
    <property type="match status" value="1"/>
</dbReference>
<dbReference type="OrthoDB" id="1705917at2759"/>